<evidence type="ECO:0000256" key="10">
    <source>
        <dbReference type="SAM" id="Phobius"/>
    </source>
</evidence>
<evidence type="ECO:0000256" key="3">
    <source>
        <dbReference type="ARBA" id="ARBA00012438"/>
    </source>
</evidence>
<feature type="transmembrane region" description="Helical" evidence="10">
    <location>
        <begin position="95"/>
        <end position="117"/>
    </location>
</feature>
<dbReference type="InterPro" id="IPR047770">
    <property type="entry name" value="RegB"/>
</dbReference>
<comment type="caution">
    <text evidence="12">The sequence shown here is derived from an EMBL/GenBank/DDBJ whole genome shotgun (WGS) entry which is preliminary data.</text>
</comment>
<dbReference type="SMART" id="SM00388">
    <property type="entry name" value="HisKA"/>
    <property type="match status" value="1"/>
</dbReference>
<feature type="domain" description="Histidine kinase" evidence="11">
    <location>
        <begin position="219"/>
        <end position="429"/>
    </location>
</feature>
<keyword evidence="8 12" id="KW-0418">Kinase</keyword>
<dbReference type="SMART" id="SM00387">
    <property type="entry name" value="HATPase_c"/>
    <property type="match status" value="1"/>
</dbReference>
<proteinExistence type="predicted"/>
<dbReference type="EC" id="2.7.13.3" evidence="3"/>
<dbReference type="SUPFAM" id="SSF47384">
    <property type="entry name" value="Homodimeric domain of signal transducing histidine kinase"/>
    <property type="match status" value="1"/>
</dbReference>
<name>A0A562NMN3_9RHOB</name>
<dbReference type="Gene3D" id="1.10.287.130">
    <property type="match status" value="1"/>
</dbReference>
<dbReference type="AlphaFoldDB" id="A0A562NMN3"/>
<dbReference type="Pfam" id="PF00512">
    <property type="entry name" value="HisKA"/>
    <property type="match status" value="1"/>
</dbReference>
<evidence type="ECO:0000313" key="12">
    <source>
        <dbReference type="EMBL" id="TWI33330.1"/>
    </source>
</evidence>
<feature type="transmembrane region" description="Helical" evidence="10">
    <location>
        <begin position="165"/>
        <end position="183"/>
    </location>
</feature>
<evidence type="ECO:0000256" key="4">
    <source>
        <dbReference type="ARBA" id="ARBA00022475"/>
    </source>
</evidence>
<dbReference type="EMBL" id="VLKU01000007">
    <property type="protein sequence ID" value="TWI33330.1"/>
    <property type="molecule type" value="Genomic_DNA"/>
</dbReference>
<evidence type="ECO:0000256" key="9">
    <source>
        <dbReference type="ARBA" id="ARBA00022840"/>
    </source>
</evidence>
<accession>A0A562NMN3</accession>
<dbReference type="InterPro" id="IPR050980">
    <property type="entry name" value="2C_sensor_his_kinase"/>
</dbReference>
<dbReference type="RefSeq" id="WP_145398277.1">
    <property type="nucleotide sequence ID" value="NZ_VLKU01000007.1"/>
</dbReference>
<comment type="subcellular location">
    <subcellularLocation>
        <location evidence="2">Cell membrane</location>
        <topology evidence="2">Multi-pass membrane protein</topology>
    </subcellularLocation>
</comment>
<dbReference type="InterPro" id="IPR004358">
    <property type="entry name" value="Sig_transdc_His_kin-like_C"/>
</dbReference>
<feature type="transmembrane region" description="Helical" evidence="10">
    <location>
        <begin position="30"/>
        <end position="48"/>
    </location>
</feature>
<dbReference type="Pfam" id="PF02518">
    <property type="entry name" value="HATPase_c"/>
    <property type="match status" value="1"/>
</dbReference>
<comment type="catalytic activity">
    <reaction evidence="1">
        <text>ATP + protein L-histidine = ADP + protein N-phospho-L-histidine.</text>
        <dbReference type="EC" id="2.7.13.3"/>
    </reaction>
</comment>
<evidence type="ECO:0000256" key="1">
    <source>
        <dbReference type="ARBA" id="ARBA00000085"/>
    </source>
</evidence>
<protein>
    <recommendedName>
        <fullName evidence="3">histidine kinase</fullName>
        <ecNumber evidence="3">2.7.13.3</ecNumber>
    </recommendedName>
</protein>
<dbReference type="GO" id="GO:0005886">
    <property type="term" value="C:plasma membrane"/>
    <property type="evidence" value="ECO:0007669"/>
    <property type="project" value="UniProtKB-SubCell"/>
</dbReference>
<keyword evidence="10" id="KW-0472">Membrane</keyword>
<reference evidence="12 13" key="1">
    <citation type="journal article" date="2015" name="Stand. Genomic Sci.">
        <title>Genomic Encyclopedia of Bacterial and Archaeal Type Strains, Phase III: the genomes of soil and plant-associated and newly described type strains.</title>
        <authorList>
            <person name="Whitman W.B."/>
            <person name="Woyke T."/>
            <person name="Klenk H.P."/>
            <person name="Zhou Y."/>
            <person name="Lilburn T.G."/>
            <person name="Beck B.J."/>
            <person name="De Vos P."/>
            <person name="Vandamme P."/>
            <person name="Eisen J.A."/>
            <person name="Garrity G."/>
            <person name="Hugenholtz P."/>
            <person name="Kyrpides N.C."/>
        </authorList>
    </citation>
    <scope>NUCLEOTIDE SEQUENCE [LARGE SCALE GENOMIC DNA]</scope>
    <source>
        <strain evidence="12 13">CGMCC 1.5364</strain>
    </source>
</reference>
<dbReference type="InterPro" id="IPR036890">
    <property type="entry name" value="HATPase_C_sf"/>
</dbReference>
<evidence type="ECO:0000256" key="6">
    <source>
        <dbReference type="ARBA" id="ARBA00022679"/>
    </source>
</evidence>
<feature type="transmembrane region" description="Helical" evidence="10">
    <location>
        <begin position="129"/>
        <end position="153"/>
    </location>
</feature>
<keyword evidence="6" id="KW-0808">Transferase</keyword>
<dbReference type="NCBIfam" id="NF033792">
    <property type="entry name" value="ActS_PrrB_HisK"/>
    <property type="match status" value="1"/>
</dbReference>
<dbReference type="PANTHER" id="PTHR44936:SF10">
    <property type="entry name" value="SENSOR PROTEIN RSTB"/>
    <property type="match status" value="1"/>
</dbReference>
<dbReference type="SUPFAM" id="SSF55874">
    <property type="entry name" value="ATPase domain of HSP90 chaperone/DNA topoisomerase II/histidine kinase"/>
    <property type="match status" value="1"/>
</dbReference>
<dbReference type="InterPro" id="IPR003661">
    <property type="entry name" value="HisK_dim/P_dom"/>
</dbReference>
<organism evidence="12 13">
    <name type="scientific">Paracoccus sulfuroxidans</name>
    <dbReference type="NCBI Taxonomy" id="384678"/>
    <lineage>
        <taxon>Bacteria</taxon>
        <taxon>Pseudomonadati</taxon>
        <taxon>Pseudomonadota</taxon>
        <taxon>Alphaproteobacteria</taxon>
        <taxon>Rhodobacterales</taxon>
        <taxon>Paracoccaceae</taxon>
        <taxon>Paracoccus</taxon>
    </lineage>
</organism>
<evidence type="ECO:0000256" key="2">
    <source>
        <dbReference type="ARBA" id="ARBA00004651"/>
    </source>
</evidence>
<evidence type="ECO:0000256" key="7">
    <source>
        <dbReference type="ARBA" id="ARBA00022741"/>
    </source>
</evidence>
<evidence type="ECO:0000259" key="11">
    <source>
        <dbReference type="PROSITE" id="PS50109"/>
    </source>
</evidence>
<dbReference type="GO" id="GO:0005524">
    <property type="term" value="F:ATP binding"/>
    <property type="evidence" value="ECO:0007669"/>
    <property type="project" value="UniProtKB-KW"/>
</dbReference>
<keyword evidence="10" id="KW-0812">Transmembrane</keyword>
<dbReference type="InterPro" id="IPR005467">
    <property type="entry name" value="His_kinase_dom"/>
</dbReference>
<dbReference type="OrthoDB" id="9785252at2"/>
<dbReference type="GO" id="GO:0000155">
    <property type="term" value="F:phosphorelay sensor kinase activity"/>
    <property type="evidence" value="ECO:0007669"/>
    <property type="project" value="InterPro"/>
</dbReference>
<keyword evidence="13" id="KW-1185">Reference proteome</keyword>
<evidence type="ECO:0000313" key="13">
    <source>
        <dbReference type="Proteomes" id="UP000316225"/>
    </source>
</evidence>
<keyword evidence="7" id="KW-0547">Nucleotide-binding</keyword>
<sequence>MPFGLVVNRIDLLPGQPGPEPIRLQTLIHLRWVAIVGQLAAVVAALVIGAEFPVFQVLAVIGLAIALNVWLSIWKSRRITAYEAAWQLGFDLWQIATLLALTGGMTNPFALLLLVPVTIAATTLPGRQLLALGLATLIMLTLAALFAQPLTFHQDRALAIERPDLVGHWVAIVIGAVFFSLYARRVTAEITASTDAIFATRMALEREQKLQHLGGVVAAAAHEMGTPLATIKLVSSELADEIQEALPDRSDLAEDLAILRQSADRCRDILRSMGSIGKDDLLIQQAPLEQVLAEAADPHAERGITVDIHVAEGAPIIRRDAAIIHGLRNVIQNAVDFAQSRVIVSGTWDRRALSVSVADDGPGFPMQLLSRIGQPFLTTRPKSEDGRGYDGMGLGVFIAKTLLERSGARLDFGNGEKGALVTITWPLDLILADDRSALGENPRIEM</sequence>
<gene>
    <name evidence="12" type="ORF">IQ24_02471</name>
</gene>
<keyword evidence="9" id="KW-0067">ATP-binding</keyword>
<dbReference type="PROSITE" id="PS50109">
    <property type="entry name" value="HIS_KIN"/>
    <property type="match status" value="1"/>
</dbReference>
<dbReference type="CDD" id="cd00082">
    <property type="entry name" value="HisKA"/>
    <property type="match status" value="1"/>
</dbReference>
<dbReference type="InterPro" id="IPR003594">
    <property type="entry name" value="HATPase_dom"/>
</dbReference>
<dbReference type="PANTHER" id="PTHR44936">
    <property type="entry name" value="SENSOR PROTEIN CREC"/>
    <property type="match status" value="1"/>
</dbReference>
<keyword evidence="5" id="KW-0597">Phosphoprotein</keyword>
<keyword evidence="4" id="KW-1003">Cell membrane</keyword>
<evidence type="ECO:0000256" key="5">
    <source>
        <dbReference type="ARBA" id="ARBA00022553"/>
    </source>
</evidence>
<feature type="transmembrane region" description="Helical" evidence="10">
    <location>
        <begin position="54"/>
        <end position="74"/>
    </location>
</feature>
<dbReference type="PRINTS" id="PR00344">
    <property type="entry name" value="BCTRLSENSOR"/>
</dbReference>
<dbReference type="InterPro" id="IPR036097">
    <property type="entry name" value="HisK_dim/P_sf"/>
</dbReference>
<keyword evidence="10" id="KW-1133">Transmembrane helix</keyword>
<dbReference type="Proteomes" id="UP000316225">
    <property type="component" value="Unassembled WGS sequence"/>
</dbReference>
<dbReference type="Gene3D" id="3.30.565.10">
    <property type="entry name" value="Histidine kinase-like ATPase, C-terminal domain"/>
    <property type="match status" value="1"/>
</dbReference>
<evidence type="ECO:0000256" key="8">
    <source>
        <dbReference type="ARBA" id="ARBA00022777"/>
    </source>
</evidence>